<reference evidence="1" key="1">
    <citation type="submission" date="2022-11" db="EMBL/GenBank/DDBJ databases">
        <authorList>
            <person name="Mo P."/>
        </authorList>
    </citation>
    <scope>NUCLEOTIDE SEQUENCE</scope>
    <source>
        <strain evidence="1">HUAS 11-8</strain>
    </source>
</reference>
<dbReference type="InterPro" id="IPR027417">
    <property type="entry name" value="P-loop_NTPase"/>
</dbReference>
<gene>
    <name evidence="1" type="ORF">ORV05_13010</name>
</gene>
<dbReference type="Gene3D" id="3.40.50.300">
    <property type="entry name" value="P-loop containing nucleotide triphosphate hydrolases"/>
    <property type="match status" value="1"/>
</dbReference>
<dbReference type="Proteomes" id="UP001163203">
    <property type="component" value="Chromosome"/>
</dbReference>
<dbReference type="PANTHER" id="PTHR47691">
    <property type="entry name" value="REGULATOR-RELATED"/>
    <property type="match status" value="1"/>
</dbReference>
<organism evidence="1 2">
    <name type="scientific">Amycolatopsis cynarae</name>
    <dbReference type="NCBI Taxonomy" id="2995223"/>
    <lineage>
        <taxon>Bacteria</taxon>
        <taxon>Bacillati</taxon>
        <taxon>Actinomycetota</taxon>
        <taxon>Actinomycetes</taxon>
        <taxon>Pseudonocardiales</taxon>
        <taxon>Pseudonocardiaceae</taxon>
        <taxon>Amycolatopsis</taxon>
    </lineage>
</organism>
<keyword evidence="2" id="KW-1185">Reference proteome</keyword>
<evidence type="ECO:0000313" key="2">
    <source>
        <dbReference type="Proteomes" id="UP001163203"/>
    </source>
</evidence>
<dbReference type="EMBL" id="CP113836">
    <property type="protein sequence ID" value="WAL68650.1"/>
    <property type="molecule type" value="Genomic_DNA"/>
</dbReference>
<dbReference type="RefSeq" id="WP_268758743.1">
    <property type="nucleotide sequence ID" value="NZ_CP113836.1"/>
</dbReference>
<dbReference type="PANTHER" id="PTHR47691:SF3">
    <property type="entry name" value="HTH-TYPE TRANSCRIPTIONAL REGULATOR RV0890C-RELATED"/>
    <property type="match status" value="1"/>
</dbReference>
<dbReference type="SUPFAM" id="SSF52540">
    <property type="entry name" value="P-loop containing nucleoside triphosphate hydrolases"/>
    <property type="match status" value="1"/>
</dbReference>
<protein>
    <recommendedName>
        <fullName evidence="3">LuxR family transcriptional regulator</fullName>
    </recommendedName>
</protein>
<sequence length="792" mass="84483">MAGVDWTSGLRHGEMSSDIQKGLLYLREALSVHRLVTLTGPPGAGKTRLAVAGAREASPEFPAGVWIAGLGPLPATFAQAVATALDVTERPAEPLAEALCGPLREGRCMLVLDHCDASPPEAAALAGHLLASCPELVILATSEHPLGLAGEQVVPAHQDGAPVPLATAILTTGEDTHGLGVTGPACLRDVLAWAYERLAGDEQRFLRTISLFCQGFDVAMTAALAAVPVDEAADRLDRLATRELLVRRDGEWRLPRPVREFAIARLRDSGELPEVTARRREWATSTAAGLRGQVEDGKSWRARFDRIADDLRAAVRAASAAGEQSHRLARALGELLYARQFLVEARAAFERAAALAPDDRTAAVDLRTAADVAMTEHRGEPAFALLLEAARRSRLGGDPAGQAIALAYAVCVGNRFPATFTDLVPHERLCELMAEAEGAAPAGDSLAEAYLAAARAWNATGLKTTPDPVLTEVALEAARATGEAVLVSAALDAVSSADGSAGRFADAYRACDERLRLFDRLPRHDPRIGVEIVDTLHVVPLVALAAGRLPGAIRAAERSWQDELRGEYMRASKLVIPLTLTGRFDEALEYARIMWDAWVRVGRPTARWMAPAVHAAGLVHGLRARRAEYDDWLARAREMSDPGVHSGLYESFAAFAVPREALWRGAGAEAVSAAVNPSALPAWDQAPHQFYDAYAWAIAAEAAVVAGLPDAPAWLAAAAPAGRENAWAAACLARAHGRLHRDTAALREAVERWERIGARHERACTLLLLPGGRTEAEAELGVLRCALPPASL</sequence>
<evidence type="ECO:0000313" key="1">
    <source>
        <dbReference type="EMBL" id="WAL68650.1"/>
    </source>
</evidence>
<evidence type="ECO:0008006" key="3">
    <source>
        <dbReference type="Google" id="ProtNLM"/>
    </source>
</evidence>
<proteinExistence type="predicted"/>
<name>A0ABY7B8I0_9PSEU</name>
<accession>A0ABY7B8I0</accession>